<dbReference type="EMBL" id="MT143054">
    <property type="protein sequence ID" value="QJA92285.1"/>
    <property type="molecule type" value="Genomic_DNA"/>
</dbReference>
<name>A0A6H2A5S8_9ZZZZ</name>
<dbReference type="EMBL" id="MT142382">
    <property type="protein sequence ID" value="QJA79458.1"/>
    <property type="molecule type" value="Genomic_DNA"/>
</dbReference>
<sequence length="120" mass="11963">MATLTTDGRNAQCDGFVDTLDGGTIVFHTSGHVEVATCTFGTPAFGDAAVGVATANAITRDSSVTGGVIAHAHLYDGATDMASLTTTVAGGGGEIILSTLTLGANERLEIDSMTVTQAAS</sequence>
<evidence type="ECO:0000313" key="1">
    <source>
        <dbReference type="EMBL" id="QJA54790.1"/>
    </source>
</evidence>
<dbReference type="AlphaFoldDB" id="A0A6H2A5S8"/>
<gene>
    <name evidence="2" type="ORF">MM415A00877_0007</name>
    <name evidence="3" type="ORF">MM415B04739_0004</name>
    <name evidence="1" type="ORF">TM448A05820_0005</name>
</gene>
<dbReference type="EMBL" id="MT144538">
    <property type="protein sequence ID" value="QJA54790.1"/>
    <property type="molecule type" value="Genomic_DNA"/>
</dbReference>
<evidence type="ECO:0000313" key="2">
    <source>
        <dbReference type="EMBL" id="QJA79458.1"/>
    </source>
</evidence>
<organism evidence="1">
    <name type="scientific">viral metagenome</name>
    <dbReference type="NCBI Taxonomy" id="1070528"/>
    <lineage>
        <taxon>unclassified sequences</taxon>
        <taxon>metagenomes</taxon>
        <taxon>organismal metagenomes</taxon>
    </lineage>
</organism>
<proteinExistence type="predicted"/>
<evidence type="ECO:0000313" key="3">
    <source>
        <dbReference type="EMBL" id="QJA92285.1"/>
    </source>
</evidence>
<accession>A0A6H2A5S8</accession>
<protein>
    <submittedName>
        <fullName evidence="1">Uncharacterized protein</fullName>
    </submittedName>
</protein>
<reference evidence="1" key="1">
    <citation type="submission" date="2020-03" db="EMBL/GenBank/DDBJ databases">
        <title>The deep terrestrial virosphere.</title>
        <authorList>
            <person name="Holmfeldt K."/>
            <person name="Nilsson E."/>
            <person name="Simone D."/>
            <person name="Lopez-Fernandez M."/>
            <person name="Wu X."/>
            <person name="de Brujin I."/>
            <person name="Lundin D."/>
            <person name="Andersson A."/>
            <person name="Bertilsson S."/>
            <person name="Dopson M."/>
        </authorList>
    </citation>
    <scope>NUCLEOTIDE SEQUENCE</scope>
    <source>
        <strain evidence="2">MM415A00877</strain>
        <strain evidence="3">MM415B04739</strain>
        <strain evidence="1">TM448A05820</strain>
    </source>
</reference>